<dbReference type="PRINTS" id="PR01837">
    <property type="entry name" value="MGTCSAPBPROT"/>
</dbReference>
<feature type="transmembrane region" description="Helical" evidence="6">
    <location>
        <begin position="46"/>
        <end position="63"/>
    </location>
</feature>
<feature type="transmembrane region" description="Helical" evidence="6">
    <location>
        <begin position="209"/>
        <end position="228"/>
    </location>
</feature>
<dbReference type="EMBL" id="WUUU01000016">
    <property type="protein sequence ID" value="MXR19813.1"/>
    <property type="molecule type" value="Genomic_DNA"/>
</dbReference>
<evidence type="ECO:0000256" key="6">
    <source>
        <dbReference type="SAM" id="Phobius"/>
    </source>
</evidence>
<feature type="transmembrane region" description="Helical" evidence="6">
    <location>
        <begin position="296"/>
        <end position="317"/>
    </location>
</feature>
<feature type="transmembrane region" description="Helical" evidence="6">
    <location>
        <begin position="395"/>
        <end position="414"/>
    </location>
</feature>
<dbReference type="RefSeq" id="WP_159525385.1">
    <property type="nucleotide sequence ID" value="NZ_WUUU01000016.1"/>
</dbReference>
<dbReference type="Pfam" id="PF13194">
    <property type="entry name" value="DUF4010"/>
    <property type="match status" value="1"/>
</dbReference>
<dbReference type="GO" id="GO:0005886">
    <property type="term" value="C:plasma membrane"/>
    <property type="evidence" value="ECO:0007669"/>
    <property type="project" value="UniProtKB-SubCell"/>
</dbReference>
<evidence type="ECO:0000313" key="10">
    <source>
        <dbReference type="Proteomes" id="UP000471521"/>
    </source>
</evidence>
<keyword evidence="4 6" id="KW-1133">Transmembrane helix</keyword>
<feature type="domain" description="DUF4010" evidence="8">
    <location>
        <begin position="215"/>
        <end position="418"/>
    </location>
</feature>
<feature type="transmembrane region" description="Helical" evidence="6">
    <location>
        <begin position="70"/>
        <end position="88"/>
    </location>
</feature>
<dbReference type="PANTHER" id="PTHR39084:SF1">
    <property type="entry name" value="DUF4010 DOMAIN-CONTAINING PROTEIN"/>
    <property type="match status" value="1"/>
</dbReference>
<evidence type="ECO:0000256" key="4">
    <source>
        <dbReference type="ARBA" id="ARBA00022989"/>
    </source>
</evidence>
<comment type="caution">
    <text evidence="9">The sequence shown here is derived from an EMBL/GenBank/DDBJ whole genome shotgun (WGS) entry which is preliminary data.</text>
</comment>
<feature type="transmembrane region" description="Helical" evidence="6">
    <location>
        <begin position="94"/>
        <end position="114"/>
    </location>
</feature>
<name>A0A6B0SJW0_9EURY</name>
<feature type="domain" description="MgtC/SapB/SrpB/YhiD N-terminal" evidence="7">
    <location>
        <begin position="49"/>
        <end position="167"/>
    </location>
</feature>
<dbReference type="InterPro" id="IPR025105">
    <property type="entry name" value="DUF4010"/>
</dbReference>
<feature type="transmembrane region" description="Helical" evidence="6">
    <location>
        <begin position="235"/>
        <end position="256"/>
    </location>
</feature>
<reference evidence="9 10" key="1">
    <citation type="submission" date="2019-12" db="EMBL/GenBank/DDBJ databases">
        <title>Isolation and characterization of three novel carbon monoxide-oxidizing members of Halobacteria from salione crusts and soils.</title>
        <authorList>
            <person name="Myers M.R."/>
            <person name="King G.M."/>
        </authorList>
    </citation>
    <scope>NUCLEOTIDE SEQUENCE [LARGE SCALE GENOMIC DNA]</scope>
    <source>
        <strain evidence="9 10">PCN9</strain>
    </source>
</reference>
<keyword evidence="3 6" id="KW-0812">Transmembrane</keyword>
<evidence type="ECO:0000256" key="3">
    <source>
        <dbReference type="ARBA" id="ARBA00022692"/>
    </source>
</evidence>
<organism evidence="9 10">
    <name type="scientific">Halobacterium bonnevillei</name>
    <dbReference type="NCBI Taxonomy" id="2692200"/>
    <lineage>
        <taxon>Archaea</taxon>
        <taxon>Methanobacteriati</taxon>
        <taxon>Methanobacteriota</taxon>
        <taxon>Stenosarchaea group</taxon>
        <taxon>Halobacteria</taxon>
        <taxon>Halobacteriales</taxon>
        <taxon>Halobacteriaceae</taxon>
        <taxon>Halobacterium</taxon>
    </lineage>
</organism>
<dbReference type="InterPro" id="IPR049177">
    <property type="entry name" value="MgtC_SapB_SrpB_YhiD_N"/>
</dbReference>
<feature type="transmembrane region" description="Helical" evidence="6">
    <location>
        <begin position="361"/>
        <end position="383"/>
    </location>
</feature>
<evidence type="ECO:0000313" key="9">
    <source>
        <dbReference type="EMBL" id="MXR19813.1"/>
    </source>
</evidence>
<evidence type="ECO:0000259" key="8">
    <source>
        <dbReference type="Pfam" id="PF13194"/>
    </source>
</evidence>
<keyword evidence="2" id="KW-1003">Cell membrane</keyword>
<dbReference type="AlphaFoldDB" id="A0A6B0SJW0"/>
<evidence type="ECO:0000256" key="1">
    <source>
        <dbReference type="ARBA" id="ARBA00004651"/>
    </source>
</evidence>
<feature type="transmembrane region" description="Helical" evidence="6">
    <location>
        <begin position="426"/>
        <end position="447"/>
    </location>
</feature>
<dbReference type="Pfam" id="PF02308">
    <property type="entry name" value="MgtC"/>
    <property type="match status" value="1"/>
</dbReference>
<dbReference type="OrthoDB" id="187863at2157"/>
<feature type="transmembrane region" description="Helical" evidence="6">
    <location>
        <begin position="337"/>
        <end position="354"/>
    </location>
</feature>
<evidence type="ECO:0000256" key="2">
    <source>
        <dbReference type="ARBA" id="ARBA00022475"/>
    </source>
</evidence>
<dbReference type="PANTHER" id="PTHR39084">
    <property type="entry name" value="MEMBRANE PROTEIN-RELATED"/>
    <property type="match status" value="1"/>
</dbReference>
<dbReference type="Proteomes" id="UP000471521">
    <property type="component" value="Unassembled WGS sequence"/>
</dbReference>
<accession>A0A6B0SJW0</accession>
<gene>
    <name evidence="9" type="ORF">GRX66_04050</name>
</gene>
<dbReference type="InterPro" id="IPR003416">
    <property type="entry name" value="MgtC/SapB/SrpB/YhiD_fam"/>
</dbReference>
<evidence type="ECO:0000259" key="7">
    <source>
        <dbReference type="Pfam" id="PF02308"/>
    </source>
</evidence>
<comment type="subcellular location">
    <subcellularLocation>
        <location evidence="1">Cell membrane</location>
        <topology evidence="1">Multi-pass membrane protein</topology>
    </subcellularLocation>
</comment>
<keyword evidence="5 6" id="KW-0472">Membrane</keyword>
<evidence type="ECO:0000256" key="5">
    <source>
        <dbReference type="ARBA" id="ARBA00023136"/>
    </source>
</evidence>
<keyword evidence="10" id="KW-1185">Reference proteome</keyword>
<protein>
    <submittedName>
        <fullName evidence="9">DUF4010 domain-containing protein</fullName>
    </submittedName>
</protein>
<sequence>MTELLVELGLVAERAGSFVAEFVLPLTTQDFGADGDVLFEQVSEEVVQLVLAVLLGMFLGLEREWSQKTAGIRTFALISLLGVIFAILDDSMLLVAGAVLVITMSVLLAVESLIDTDSETHLSLTTSASMFVAYSVGVLVGNAFYIESVTVAVLSSLLLVLKRELHEFAWGLSREEMQSATEFSILAFVIYPLLPDEAFGPWNAIDARTIWLLVIAVSGIGFVNYVMVKRYEGRGIAATGFFGGLVNSTAVIAEMAQRAAKKPDLRNLAVGAILLANAAMAFRNALIVIPFVPEAAFIVGVPLGAITATGVVLSLFVSDWDQDLETSLTSPFSLRNALVFGVLFLAILVVSAGAEATFGSIGFLTTTFLAGLISSGTATATAVTLVGTEQISQELAVGGILAGTLASIVVKVFFAATIDRDLVKPVLMWNAVLIVVGVVAGAAVIVAL</sequence>
<feature type="transmembrane region" description="Helical" evidence="6">
    <location>
        <begin position="268"/>
        <end position="289"/>
    </location>
</feature>
<proteinExistence type="predicted"/>